<feature type="region of interest" description="Disordered" evidence="1">
    <location>
        <begin position="57"/>
        <end position="76"/>
    </location>
</feature>
<accession>Q33BB1</accession>
<evidence type="ECO:0000256" key="1">
    <source>
        <dbReference type="SAM" id="MobiDB-lite"/>
    </source>
</evidence>
<evidence type="ECO:0000313" key="2">
    <source>
        <dbReference type="EMBL" id="ABB46660.2"/>
    </source>
</evidence>
<reference evidence="2" key="3">
    <citation type="submission" date="2006-07" db="EMBL/GenBank/DDBJ databases">
        <authorList>
            <person name="Buell R."/>
        </authorList>
    </citation>
    <scope>NUCLEOTIDE SEQUENCE</scope>
</reference>
<proteinExistence type="predicted"/>
<dbReference type="EMBL" id="DP000086">
    <property type="protein sequence ID" value="ABB46660.2"/>
    <property type="molecule type" value="Genomic_DNA"/>
</dbReference>
<sequence>MAGPLDCGNATGGAVTKSATGGVEFPECPNFAKSSHNRKETGGKKLGNSRIAPCVQERADGSSRGDGSSSEVSLPNSQIRCSVRFESSELHGRIRELIGFWKPMS</sequence>
<gene>
    <name evidence="2" type="ordered locus">LOC_Os10g03580</name>
</gene>
<dbReference type="AlphaFoldDB" id="Q33BB1"/>
<protein>
    <submittedName>
        <fullName evidence="2">Uncharacterized protein</fullName>
    </submittedName>
</protein>
<reference evidence="2" key="1">
    <citation type="journal article" date="2003" name="Science">
        <title>In-depth view of structure, activity, and evolution of rice chromosome 10.</title>
        <authorList>
            <consortium name="Rice Chromosome 10 Sequencing Consortium"/>
        </authorList>
    </citation>
    <scope>NUCLEOTIDE SEQUENCE [LARGE SCALE GENOMIC DNA]</scope>
</reference>
<reference evidence="2" key="2">
    <citation type="submission" date="2003-05" db="EMBL/GenBank/DDBJ databases">
        <authorList>
            <person name="Buell C.R."/>
            <person name="Wing R.A."/>
            <person name="McCombie W.R."/>
            <person name="Messing J."/>
            <person name="Yuan Q."/>
            <person name="Ouyang S."/>
        </authorList>
    </citation>
    <scope>NUCLEOTIDE SEQUENCE</scope>
</reference>
<name>Q33BB1_ORYSJ</name>
<feature type="region of interest" description="Disordered" evidence="1">
    <location>
        <begin position="1"/>
        <end position="52"/>
    </location>
</feature>
<organism evidence="2">
    <name type="scientific">Oryza sativa subsp. japonica</name>
    <name type="common">Rice</name>
    <dbReference type="NCBI Taxonomy" id="39947"/>
    <lineage>
        <taxon>Eukaryota</taxon>
        <taxon>Viridiplantae</taxon>
        <taxon>Streptophyta</taxon>
        <taxon>Embryophyta</taxon>
        <taxon>Tracheophyta</taxon>
        <taxon>Spermatophyta</taxon>
        <taxon>Magnoliopsida</taxon>
        <taxon>Liliopsida</taxon>
        <taxon>Poales</taxon>
        <taxon>Poaceae</taxon>
        <taxon>BOP clade</taxon>
        <taxon>Oryzoideae</taxon>
        <taxon>Oryzeae</taxon>
        <taxon>Oryzinae</taxon>
        <taxon>Oryza</taxon>
        <taxon>Oryza sativa</taxon>
    </lineage>
</organism>